<name>A0A502DVM5_9MYCO</name>
<accession>A0A502DVM5</accession>
<proteinExistence type="predicted"/>
<protein>
    <recommendedName>
        <fullName evidence="4">PASTA domain-containing protein</fullName>
    </recommendedName>
</protein>
<dbReference type="AlphaFoldDB" id="A0A502DVM5"/>
<dbReference type="EMBL" id="RCZG01000018">
    <property type="protein sequence ID" value="TPG28276.1"/>
    <property type="molecule type" value="Genomic_DNA"/>
</dbReference>
<dbReference type="RefSeq" id="WP_140698524.1">
    <property type="nucleotide sequence ID" value="NZ_RCZG01000018.1"/>
</dbReference>
<gene>
    <name evidence="2" type="ORF">EAH80_27405</name>
</gene>
<sequence length="110" mass="11031">MSRCLAVLAGAVAVSVVGYAPAAAADPSSSANGRSASTVVDDLESQGYNVQINWVNGFDTKPLSDCWVTGVNNPGDTAPTDGTFTTVYVDVSCPNGDGDRGSFGIGVGIG</sequence>
<organism evidence="2 3">
    <name type="scientific">Mycolicibacterium hodleri</name>
    <dbReference type="NCBI Taxonomy" id="49897"/>
    <lineage>
        <taxon>Bacteria</taxon>
        <taxon>Bacillati</taxon>
        <taxon>Actinomycetota</taxon>
        <taxon>Actinomycetes</taxon>
        <taxon>Mycobacteriales</taxon>
        <taxon>Mycobacteriaceae</taxon>
        <taxon>Mycolicibacterium</taxon>
    </lineage>
</organism>
<feature type="chain" id="PRO_5039604684" description="PASTA domain-containing protein" evidence="1">
    <location>
        <begin position="25"/>
        <end position="110"/>
    </location>
</feature>
<evidence type="ECO:0000256" key="1">
    <source>
        <dbReference type="SAM" id="SignalP"/>
    </source>
</evidence>
<evidence type="ECO:0008006" key="4">
    <source>
        <dbReference type="Google" id="ProtNLM"/>
    </source>
</evidence>
<dbReference type="Proteomes" id="UP000320095">
    <property type="component" value="Unassembled WGS sequence"/>
</dbReference>
<dbReference type="OrthoDB" id="4638965at2"/>
<evidence type="ECO:0000313" key="2">
    <source>
        <dbReference type="EMBL" id="TPG28276.1"/>
    </source>
</evidence>
<comment type="caution">
    <text evidence="2">The sequence shown here is derived from an EMBL/GenBank/DDBJ whole genome shotgun (WGS) entry which is preliminary data.</text>
</comment>
<keyword evidence="1" id="KW-0732">Signal</keyword>
<reference evidence="2 3" key="1">
    <citation type="journal article" date="2019" name="Environ. Microbiol.">
        <title>Species interactions and distinct microbial communities in high Arctic permafrost affected cryosols are associated with the CH4 and CO2 gas fluxes.</title>
        <authorList>
            <person name="Altshuler I."/>
            <person name="Hamel J."/>
            <person name="Turney S."/>
            <person name="Magnuson E."/>
            <person name="Levesque R."/>
            <person name="Greer C."/>
            <person name="Whyte L.G."/>
        </authorList>
    </citation>
    <scope>NUCLEOTIDE SEQUENCE [LARGE SCALE GENOMIC DNA]</scope>
    <source>
        <strain evidence="2 3">S5.20</strain>
    </source>
</reference>
<feature type="signal peptide" evidence="1">
    <location>
        <begin position="1"/>
        <end position="24"/>
    </location>
</feature>
<keyword evidence="3" id="KW-1185">Reference proteome</keyword>
<evidence type="ECO:0000313" key="3">
    <source>
        <dbReference type="Proteomes" id="UP000320095"/>
    </source>
</evidence>